<evidence type="ECO:0000313" key="1">
    <source>
        <dbReference type="EMBL" id="KAI3700058.1"/>
    </source>
</evidence>
<accession>A0ACB8ZR27</accession>
<evidence type="ECO:0000313" key="2">
    <source>
        <dbReference type="Proteomes" id="UP001055811"/>
    </source>
</evidence>
<keyword evidence="2" id="KW-1185">Reference proteome</keyword>
<gene>
    <name evidence="1" type="ORF">L2E82_44673</name>
</gene>
<sequence length="157" mass="17519">MTTLNDGENGGPLTVHTSYPYLQPVPPKILVEYKQFDLVEVWHRRGWWPAVITRTTPHSQYHVGLADGTRLFMDESEVDFGMDSASIIPSPCNIRLKVSSGKALVKMIVADPNRTFRVTVKGNTFHTDSIIPQLVLNPNDLRGTGCSSNIFRFSCGE</sequence>
<organism evidence="1 2">
    <name type="scientific">Cichorium intybus</name>
    <name type="common">Chicory</name>
    <dbReference type="NCBI Taxonomy" id="13427"/>
    <lineage>
        <taxon>Eukaryota</taxon>
        <taxon>Viridiplantae</taxon>
        <taxon>Streptophyta</taxon>
        <taxon>Embryophyta</taxon>
        <taxon>Tracheophyta</taxon>
        <taxon>Spermatophyta</taxon>
        <taxon>Magnoliopsida</taxon>
        <taxon>eudicotyledons</taxon>
        <taxon>Gunneridae</taxon>
        <taxon>Pentapetalae</taxon>
        <taxon>asterids</taxon>
        <taxon>campanulids</taxon>
        <taxon>Asterales</taxon>
        <taxon>Asteraceae</taxon>
        <taxon>Cichorioideae</taxon>
        <taxon>Cichorieae</taxon>
        <taxon>Cichoriinae</taxon>
        <taxon>Cichorium</taxon>
    </lineage>
</organism>
<reference evidence="2" key="1">
    <citation type="journal article" date="2022" name="Mol. Ecol. Resour.">
        <title>The genomes of chicory, endive, great burdock and yacon provide insights into Asteraceae palaeo-polyploidization history and plant inulin production.</title>
        <authorList>
            <person name="Fan W."/>
            <person name="Wang S."/>
            <person name="Wang H."/>
            <person name="Wang A."/>
            <person name="Jiang F."/>
            <person name="Liu H."/>
            <person name="Zhao H."/>
            <person name="Xu D."/>
            <person name="Zhang Y."/>
        </authorList>
    </citation>
    <scope>NUCLEOTIDE SEQUENCE [LARGE SCALE GENOMIC DNA]</scope>
    <source>
        <strain evidence="2">cv. Punajuju</strain>
    </source>
</reference>
<name>A0ACB8ZR27_CICIN</name>
<reference evidence="1 2" key="2">
    <citation type="journal article" date="2022" name="Mol. Ecol. Resour.">
        <title>The genomes of chicory, endive, great burdock and yacon provide insights into Asteraceae paleo-polyploidization history and plant inulin production.</title>
        <authorList>
            <person name="Fan W."/>
            <person name="Wang S."/>
            <person name="Wang H."/>
            <person name="Wang A."/>
            <person name="Jiang F."/>
            <person name="Liu H."/>
            <person name="Zhao H."/>
            <person name="Xu D."/>
            <person name="Zhang Y."/>
        </authorList>
    </citation>
    <scope>NUCLEOTIDE SEQUENCE [LARGE SCALE GENOMIC DNA]</scope>
    <source>
        <strain evidence="2">cv. Punajuju</strain>
        <tissue evidence="1">Leaves</tissue>
    </source>
</reference>
<protein>
    <submittedName>
        <fullName evidence="1">Uncharacterized protein</fullName>
    </submittedName>
</protein>
<comment type="caution">
    <text evidence="1">The sequence shown here is derived from an EMBL/GenBank/DDBJ whole genome shotgun (WGS) entry which is preliminary data.</text>
</comment>
<proteinExistence type="predicted"/>
<dbReference type="EMBL" id="CM042016">
    <property type="protein sequence ID" value="KAI3700058.1"/>
    <property type="molecule type" value="Genomic_DNA"/>
</dbReference>
<dbReference type="Proteomes" id="UP001055811">
    <property type="component" value="Linkage Group LG08"/>
</dbReference>